<evidence type="ECO:0000256" key="3">
    <source>
        <dbReference type="SAM" id="Coils"/>
    </source>
</evidence>
<feature type="domain" description="Methyl-accepting transducer" evidence="5">
    <location>
        <begin position="146"/>
        <end position="371"/>
    </location>
</feature>
<dbReference type="SUPFAM" id="SSF58104">
    <property type="entry name" value="Methyl-accepting chemotaxis protein (MCP) signaling domain"/>
    <property type="match status" value="1"/>
</dbReference>
<feature type="transmembrane region" description="Helical" evidence="4">
    <location>
        <begin position="14"/>
        <end position="38"/>
    </location>
</feature>
<dbReference type="HOGENOM" id="CLU_000445_107_18_9"/>
<dbReference type="GO" id="GO:0016020">
    <property type="term" value="C:membrane"/>
    <property type="evidence" value="ECO:0007669"/>
    <property type="project" value="InterPro"/>
</dbReference>
<dbReference type="STRING" id="44252.DJ90_479"/>
<evidence type="ECO:0000259" key="5">
    <source>
        <dbReference type="PROSITE" id="PS50111"/>
    </source>
</evidence>
<dbReference type="PROSITE" id="PS50111">
    <property type="entry name" value="CHEMOTAXIS_TRANSDUC_2"/>
    <property type="match status" value="1"/>
</dbReference>
<dbReference type="SMART" id="SM00283">
    <property type="entry name" value="MA"/>
    <property type="match status" value="1"/>
</dbReference>
<feature type="coiled-coil region" evidence="3">
    <location>
        <begin position="385"/>
        <end position="415"/>
    </location>
</feature>
<gene>
    <name evidence="6" type="ORF">DJ90_479</name>
</gene>
<dbReference type="Gene3D" id="1.10.287.950">
    <property type="entry name" value="Methyl-accepting chemotaxis protein"/>
    <property type="match status" value="1"/>
</dbReference>
<dbReference type="GO" id="GO:0007165">
    <property type="term" value="P:signal transduction"/>
    <property type="evidence" value="ECO:0007669"/>
    <property type="project" value="UniProtKB-KW"/>
</dbReference>
<dbReference type="PANTHER" id="PTHR32089:SF112">
    <property type="entry name" value="LYSOZYME-LIKE PROTEIN-RELATED"/>
    <property type="match status" value="1"/>
</dbReference>
<feature type="transmembrane region" description="Helical" evidence="4">
    <location>
        <begin position="44"/>
        <end position="66"/>
    </location>
</feature>
<protein>
    <submittedName>
        <fullName evidence="6">Methyl-accepting chemotaxis (MCP) signaling domain protein</fullName>
    </submittedName>
</protein>
<dbReference type="AlphaFoldDB" id="A0A091A1C3"/>
<dbReference type="InterPro" id="IPR004089">
    <property type="entry name" value="MCPsignal_dom"/>
</dbReference>
<keyword evidence="4" id="KW-0472">Membrane</keyword>
<dbReference type="GeneID" id="77012293"/>
<accession>A0A091A1C3</accession>
<keyword evidence="4" id="KW-0812">Transmembrane</keyword>
<dbReference type="PATRIC" id="fig|44252.3.peg.1717"/>
<keyword evidence="4" id="KW-1133">Transmembrane helix</keyword>
<dbReference type="RefSeq" id="WP_036621055.1">
    <property type="nucleotide sequence ID" value="NZ_JAKOBR010000096.1"/>
</dbReference>
<sequence>MKLSHFGKGLARKLLLLIAGPLAVLAIVLVLIFCLLGLMNVWAAALMIALFALIGAGEAVLIAGLLDKSFQKMAERTKAMTEGDLAFDGDVQVMDEFSELAGHLKLIGAQLREAAGQMQDMSAKVADTSRDLTGNMEFCNDLVVGVTESIKMISEGSEQLVESARNNHLMLEEVGKGMEHIALSAQGVAEEATEAAAQANAGNEGIDRLVDQMSKIYETTVASSQTVNQLGERTEEIDKVTLLISEISSQINLLALNAAIEAARAGEYGKGFAVVAGEIRKLAEQSAASAKDIAEMAGHIRTGSDQSIEAMKRVMAEVETGSVLVTSAGDSFQQIVHLAEQVSTRVQEVSAVTQQISASTEQIMDSVRQTLEITEVNLAGTKEIMACSEEQLTAMEETLESSKQLETEAEKLKSLLNRYSI</sequence>
<keyword evidence="3" id="KW-0175">Coiled coil</keyword>
<dbReference type="Pfam" id="PF00015">
    <property type="entry name" value="MCPsignal"/>
    <property type="match status" value="1"/>
</dbReference>
<evidence type="ECO:0000313" key="6">
    <source>
        <dbReference type="EMBL" id="KFN10066.1"/>
    </source>
</evidence>
<dbReference type="EMBL" id="JMQA01000020">
    <property type="protein sequence ID" value="KFN10066.1"/>
    <property type="molecule type" value="Genomic_DNA"/>
</dbReference>
<proteinExistence type="predicted"/>
<dbReference type="Proteomes" id="UP000029278">
    <property type="component" value="Unassembled WGS sequence"/>
</dbReference>
<dbReference type="CDD" id="cd11386">
    <property type="entry name" value="MCP_signal"/>
    <property type="match status" value="1"/>
</dbReference>
<comment type="caution">
    <text evidence="6">The sequence shown here is derived from an EMBL/GenBank/DDBJ whole genome shotgun (WGS) entry which is preliminary data.</text>
</comment>
<name>A0A091A1C3_PAEMA</name>
<evidence type="ECO:0000256" key="1">
    <source>
        <dbReference type="ARBA" id="ARBA00023224"/>
    </source>
</evidence>
<keyword evidence="7" id="KW-1185">Reference proteome</keyword>
<evidence type="ECO:0000256" key="4">
    <source>
        <dbReference type="SAM" id="Phobius"/>
    </source>
</evidence>
<evidence type="ECO:0000313" key="7">
    <source>
        <dbReference type="Proteomes" id="UP000029278"/>
    </source>
</evidence>
<evidence type="ECO:0000256" key="2">
    <source>
        <dbReference type="PROSITE-ProRule" id="PRU00284"/>
    </source>
</evidence>
<keyword evidence="1 2" id="KW-0807">Transducer</keyword>
<dbReference type="OrthoDB" id="369835at2"/>
<reference evidence="6 7" key="1">
    <citation type="submission" date="2014-04" db="EMBL/GenBank/DDBJ databases">
        <authorList>
            <person name="Bishop-Lilly K.A."/>
            <person name="Broomall S.M."/>
            <person name="Chain P.S."/>
            <person name="Chertkov O."/>
            <person name="Coyne S.R."/>
            <person name="Daligault H.E."/>
            <person name="Davenport K.W."/>
            <person name="Erkkila T."/>
            <person name="Frey K.G."/>
            <person name="Gibbons H.S."/>
            <person name="Gu W."/>
            <person name="Jaissle J."/>
            <person name="Johnson S.L."/>
            <person name="Koroleva G.I."/>
            <person name="Ladner J.T."/>
            <person name="Lo C.-C."/>
            <person name="Minogue T.D."/>
            <person name="Munk C."/>
            <person name="Palacios G.F."/>
            <person name="Redden C.L."/>
            <person name="Rosenzweig C.N."/>
            <person name="Scholz M.B."/>
            <person name="Teshima H."/>
            <person name="Xu Y."/>
        </authorList>
    </citation>
    <scope>NUCLEOTIDE SEQUENCE [LARGE SCALE GENOMIC DNA]</scope>
    <source>
        <strain evidence="6 7">8244</strain>
    </source>
</reference>
<dbReference type="PANTHER" id="PTHR32089">
    <property type="entry name" value="METHYL-ACCEPTING CHEMOTAXIS PROTEIN MCPB"/>
    <property type="match status" value="1"/>
</dbReference>
<organism evidence="6 7">
    <name type="scientific">Paenibacillus macerans</name>
    <name type="common">Bacillus macerans</name>
    <dbReference type="NCBI Taxonomy" id="44252"/>
    <lineage>
        <taxon>Bacteria</taxon>
        <taxon>Bacillati</taxon>
        <taxon>Bacillota</taxon>
        <taxon>Bacilli</taxon>
        <taxon>Bacillales</taxon>
        <taxon>Paenibacillaceae</taxon>
        <taxon>Paenibacillus</taxon>
    </lineage>
</organism>